<dbReference type="GO" id="GO:0051276">
    <property type="term" value="P:chromosome organization"/>
    <property type="evidence" value="ECO:0007669"/>
    <property type="project" value="InterPro"/>
</dbReference>
<keyword evidence="2" id="KW-1185">Reference proteome</keyword>
<reference evidence="1" key="1">
    <citation type="submission" date="2022-07" db="EMBL/GenBank/DDBJ databases">
        <authorList>
            <person name="Asif M."/>
            <person name="Alvi I.A."/>
            <person name="Rehman S.U."/>
        </authorList>
    </citation>
    <scope>NUCLEOTIDE SEQUENCE</scope>
</reference>
<gene>
    <name evidence="1" type="ORF">SBP_00049</name>
</gene>
<dbReference type="Proteomes" id="UP001163296">
    <property type="component" value="Segment"/>
</dbReference>
<dbReference type="Pfam" id="PF03592">
    <property type="entry name" value="Terminase_2"/>
    <property type="match status" value="1"/>
</dbReference>
<accession>A0A9X9P1A9</accession>
<proteinExistence type="predicted"/>
<dbReference type="EMBL" id="OP114730">
    <property type="protein sequence ID" value="UYE94801.1"/>
    <property type="molecule type" value="Genomic_DNA"/>
</dbReference>
<organism evidence="1 2">
    <name type="scientific">Klebsiella phage SBP</name>
    <dbReference type="NCBI Taxonomy" id="2973661"/>
    <lineage>
        <taxon>Viruses</taxon>
        <taxon>Duplodnaviria</taxon>
        <taxon>Heunggongvirae</taxon>
        <taxon>Uroviricota</taxon>
        <taxon>Caudoviricetes</taxon>
        <taxon>Jameshumphriesvirinae</taxon>
        <taxon>Zewailvirus</taxon>
        <taxon>Zewailvirus SBP</taxon>
    </lineage>
</organism>
<protein>
    <submittedName>
        <fullName evidence="1">Terminase small subunit</fullName>
    </submittedName>
</protein>
<evidence type="ECO:0000313" key="2">
    <source>
        <dbReference type="Proteomes" id="UP001163296"/>
    </source>
</evidence>
<dbReference type="InterPro" id="IPR038713">
    <property type="entry name" value="Terminase_Gp1_N_sf"/>
</dbReference>
<name>A0A9X9P1A9_9CAUD</name>
<sequence>MARPLNEFGVTEQQEKFCRVFVETGNASEAYRQSYNAKNMGANTIAARASEMLNKSNITVRLQQLREVHQKRHAITVDTLLAKLDKVYEAAMDTGEGESMRPAQAAAATGAVMAQAKLLGLDKQIVEVSGGLDNVNTNINITAEDVKVFKKAFNDEF</sequence>
<dbReference type="Gene3D" id="1.10.10.1400">
    <property type="entry name" value="Terminase, small subunit, N-terminal DNA-binding domain, HTH motif"/>
    <property type="match status" value="1"/>
</dbReference>
<dbReference type="InterPro" id="IPR005335">
    <property type="entry name" value="Terminase_ssu"/>
</dbReference>
<evidence type="ECO:0000313" key="1">
    <source>
        <dbReference type="EMBL" id="UYE94801.1"/>
    </source>
</evidence>